<dbReference type="PANTHER" id="PTHR48105">
    <property type="entry name" value="THIOREDOXIN REDUCTASE 1-RELATED-RELATED"/>
    <property type="match status" value="1"/>
</dbReference>
<accession>A0ABT2SPT9</accession>
<feature type="domain" description="FAD/NAD(P)-binding" evidence="3">
    <location>
        <begin position="4"/>
        <end position="273"/>
    </location>
</feature>
<sequence>MDRYDIAIIGTGPAGVSAAITAKVRNKNILLFGSRKSSEKVYRATQIQNYPGLPQISGEELAEQYQKQLDQLGIAVTEERVSAVYAMGSYFVIQASGKMYEASSVILAAGVVQGKTFPGEKELLGRGVSYCATCDAMLYRGKTAAVIGYTKEAEGESEFLAELAEKVYYLPMYKEEPEITEETGKIQIIREKPQAITGTDQVEILQTDKREYHVDGVFILRDSISAEQLVPGLEIEDGHVKVNLQMETNIPGCFACGDVAGKPYQYVKAAGQGNVAALSAVNWLTRQRLEKQQSGIITK</sequence>
<evidence type="ECO:0000256" key="1">
    <source>
        <dbReference type="ARBA" id="ARBA00022630"/>
    </source>
</evidence>
<dbReference type="InterPro" id="IPR023753">
    <property type="entry name" value="FAD/NAD-binding_dom"/>
</dbReference>
<evidence type="ECO:0000313" key="4">
    <source>
        <dbReference type="EMBL" id="MCU6726270.1"/>
    </source>
</evidence>
<dbReference type="PRINTS" id="PR00469">
    <property type="entry name" value="PNDRDTASEII"/>
</dbReference>
<reference evidence="4 5" key="1">
    <citation type="journal article" date="2021" name="ISME Commun">
        <title>Automated analysis of genomic sequences facilitates high-throughput and comprehensive description of bacteria.</title>
        <authorList>
            <person name="Hitch T.C.A."/>
        </authorList>
    </citation>
    <scope>NUCLEOTIDE SEQUENCE [LARGE SCALE GENOMIC DNA]</scope>
    <source>
        <strain evidence="4 5">Sanger_29</strain>
    </source>
</reference>
<dbReference type="InterPro" id="IPR036188">
    <property type="entry name" value="FAD/NAD-bd_sf"/>
</dbReference>
<dbReference type="Pfam" id="PF07992">
    <property type="entry name" value="Pyr_redox_2"/>
    <property type="match status" value="1"/>
</dbReference>
<evidence type="ECO:0000259" key="3">
    <source>
        <dbReference type="Pfam" id="PF07992"/>
    </source>
</evidence>
<keyword evidence="1" id="KW-0285">Flavoprotein</keyword>
<protein>
    <submittedName>
        <fullName evidence="4">NAD(P)/FAD-dependent oxidoreductase</fullName>
    </submittedName>
</protein>
<dbReference type="SUPFAM" id="SSF51905">
    <property type="entry name" value="FAD/NAD(P)-binding domain"/>
    <property type="match status" value="2"/>
</dbReference>
<dbReference type="RefSeq" id="WP_262655534.1">
    <property type="nucleotide sequence ID" value="NZ_JAOQKE010000021.1"/>
</dbReference>
<name>A0ABT2SPT9_9FIRM</name>
<evidence type="ECO:0000256" key="2">
    <source>
        <dbReference type="ARBA" id="ARBA00023002"/>
    </source>
</evidence>
<evidence type="ECO:0000313" key="5">
    <source>
        <dbReference type="Proteomes" id="UP001652338"/>
    </source>
</evidence>
<dbReference type="EMBL" id="JAOQKE010000021">
    <property type="protein sequence ID" value="MCU6726270.1"/>
    <property type="molecule type" value="Genomic_DNA"/>
</dbReference>
<proteinExistence type="predicted"/>
<dbReference type="Gene3D" id="3.50.50.60">
    <property type="entry name" value="FAD/NAD(P)-binding domain"/>
    <property type="match status" value="2"/>
</dbReference>
<dbReference type="InterPro" id="IPR050097">
    <property type="entry name" value="Ferredoxin-NADP_redctase_2"/>
</dbReference>
<keyword evidence="2" id="KW-0560">Oxidoreductase</keyword>
<gene>
    <name evidence="4" type="ORF">OCV47_13155</name>
</gene>
<keyword evidence="5" id="KW-1185">Reference proteome</keyword>
<comment type="caution">
    <text evidence="4">The sequence shown here is derived from an EMBL/GenBank/DDBJ whole genome shotgun (WGS) entry which is preliminary data.</text>
</comment>
<dbReference type="PRINTS" id="PR00368">
    <property type="entry name" value="FADPNR"/>
</dbReference>
<organism evidence="4 5">
    <name type="scientific">Muricoprocola aceti</name>
    <dbReference type="NCBI Taxonomy" id="2981772"/>
    <lineage>
        <taxon>Bacteria</taxon>
        <taxon>Bacillati</taxon>
        <taxon>Bacillota</taxon>
        <taxon>Clostridia</taxon>
        <taxon>Lachnospirales</taxon>
        <taxon>Lachnospiraceae</taxon>
        <taxon>Muricoprocola</taxon>
    </lineage>
</organism>
<dbReference type="Proteomes" id="UP001652338">
    <property type="component" value="Unassembled WGS sequence"/>
</dbReference>